<name>A0ABR2XY45_9PEZI</name>
<sequence>MLGILLLLLKELLVLEVDVVLGTSLLLLLELDVVLGVLLLLLELDVMLGISLLLLLEVVVVLGVSLLLLEEILLLLEVVLSTSLLLVGEPVLEVEVSISVEELDELLLDESVLDELVEVVSLEGSWLLVLISLVVLEIVEEDEVSVVSAGTDAEVLELSDGSVVLDSVVEIDTSIELLLEVVPGSIVLVSLLLSLLLLLELELELFVWLSDEDVVDVGMSVVSVVVGSWLDVVTGALDSELLDDVSSVVVELSLLEVIPGSVVVICDVEDILIVGSMLVVGSKDRLDEVEEMSSSELLVVPVVGISVLLVLLVVSIVEDSELCVLSAAVEDDDEGDVDEVGRSSDVV</sequence>
<evidence type="ECO:0000313" key="3">
    <source>
        <dbReference type="Proteomes" id="UP001465668"/>
    </source>
</evidence>
<proteinExistence type="predicted"/>
<keyword evidence="1" id="KW-1133">Transmembrane helix</keyword>
<feature type="transmembrane region" description="Helical" evidence="1">
    <location>
        <begin position="54"/>
        <end position="76"/>
    </location>
</feature>
<dbReference type="Proteomes" id="UP001465668">
    <property type="component" value="Unassembled WGS sequence"/>
</dbReference>
<protein>
    <submittedName>
        <fullName evidence="2">Uncharacterized protein</fullName>
    </submittedName>
</protein>
<evidence type="ECO:0000313" key="2">
    <source>
        <dbReference type="EMBL" id="KAK9778712.1"/>
    </source>
</evidence>
<keyword evidence="1" id="KW-0472">Membrane</keyword>
<keyword evidence="1" id="KW-0812">Transmembrane</keyword>
<reference evidence="2 3" key="1">
    <citation type="submission" date="2024-02" db="EMBL/GenBank/DDBJ databases">
        <title>First draft genome assembly of two strains of Seiridium cardinale.</title>
        <authorList>
            <person name="Emiliani G."/>
            <person name="Scali E."/>
        </authorList>
    </citation>
    <scope>NUCLEOTIDE SEQUENCE [LARGE SCALE GENOMIC DNA]</scope>
    <source>
        <strain evidence="2 3">BM-138-000479</strain>
    </source>
</reference>
<feature type="transmembrane region" description="Helical" evidence="1">
    <location>
        <begin position="24"/>
        <end position="42"/>
    </location>
</feature>
<comment type="caution">
    <text evidence="2">The sequence shown here is derived from an EMBL/GenBank/DDBJ whole genome shotgun (WGS) entry which is preliminary data.</text>
</comment>
<accession>A0ABR2XY45</accession>
<gene>
    <name evidence="2" type="ORF">SCAR479_04335</name>
</gene>
<organism evidence="2 3">
    <name type="scientific">Seiridium cardinale</name>
    <dbReference type="NCBI Taxonomy" id="138064"/>
    <lineage>
        <taxon>Eukaryota</taxon>
        <taxon>Fungi</taxon>
        <taxon>Dikarya</taxon>
        <taxon>Ascomycota</taxon>
        <taxon>Pezizomycotina</taxon>
        <taxon>Sordariomycetes</taxon>
        <taxon>Xylariomycetidae</taxon>
        <taxon>Amphisphaeriales</taxon>
        <taxon>Sporocadaceae</taxon>
        <taxon>Seiridium</taxon>
    </lineage>
</organism>
<evidence type="ECO:0000256" key="1">
    <source>
        <dbReference type="SAM" id="Phobius"/>
    </source>
</evidence>
<dbReference type="EMBL" id="JARVKM010000014">
    <property type="protein sequence ID" value="KAK9778712.1"/>
    <property type="molecule type" value="Genomic_DNA"/>
</dbReference>
<keyword evidence="3" id="KW-1185">Reference proteome</keyword>